<dbReference type="AlphaFoldDB" id="A0A9P3C8A0"/>
<accession>A0A9P3C8A0</accession>
<evidence type="ECO:0000313" key="2">
    <source>
        <dbReference type="Proteomes" id="UP000825890"/>
    </source>
</evidence>
<evidence type="ECO:0000313" key="1">
    <source>
        <dbReference type="EMBL" id="GIZ36546.1"/>
    </source>
</evidence>
<dbReference type="EMBL" id="BOLY01000001">
    <property type="protein sequence ID" value="GIZ36546.1"/>
    <property type="molecule type" value="Genomic_DNA"/>
</dbReference>
<dbReference type="PANTHER" id="PTHR35896:SF3">
    <property type="entry name" value="MAJOR FACILITATOR SUPERFAMILY TRANSPORTER"/>
    <property type="match status" value="1"/>
</dbReference>
<dbReference type="OrthoDB" id="3501153at2759"/>
<organism evidence="1 2">
    <name type="scientific">Cercospora kikuchii</name>
    <dbReference type="NCBI Taxonomy" id="84275"/>
    <lineage>
        <taxon>Eukaryota</taxon>
        <taxon>Fungi</taxon>
        <taxon>Dikarya</taxon>
        <taxon>Ascomycota</taxon>
        <taxon>Pezizomycotina</taxon>
        <taxon>Dothideomycetes</taxon>
        <taxon>Dothideomycetidae</taxon>
        <taxon>Mycosphaerellales</taxon>
        <taxon>Mycosphaerellaceae</taxon>
        <taxon>Cercospora</taxon>
    </lineage>
</organism>
<dbReference type="Proteomes" id="UP000825890">
    <property type="component" value="Unassembled WGS sequence"/>
</dbReference>
<comment type="caution">
    <text evidence="1">The sequence shown here is derived from an EMBL/GenBank/DDBJ whole genome shotgun (WGS) entry which is preliminary data.</text>
</comment>
<dbReference type="GeneID" id="68285592"/>
<reference evidence="1 2" key="1">
    <citation type="submission" date="2021-01" db="EMBL/GenBank/DDBJ databases">
        <title>Cercospora kikuchii MAFF 305040 whole genome shotgun sequence.</title>
        <authorList>
            <person name="Kashiwa T."/>
            <person name="Suzuki T."/>
        </authorList>
    </citation>
    <scope>NUCLEOTIDE SEQUENCE [LARGE SCALE GENOMIC DNA]</scope>
    <source>
        <strain evidence="1 2">MAFF 305040</strain>
    </source>
</reference>
<protein>
    <submittedName>
        <fullName evidence="1">Uncharacterized protein</fullName>
    </submittedName>
</protein>
<keyword evidence="2" id="KW-1185">Reference proteome</keyword>
<proteinExistence type="predicted"/>
<gene>
    <name evidence="1" type="ORF">CKM354_000001700</name>
</gene>
<name>A0A9P3C8A0_9PEZI</name>
<dbReference type="InterPro" id="IPR053008">
    <property type="entry name" value="Phomopsin_biosynth_assoc"/>
</dbReference>
<sequence>MECRRHTRYWAILMTSTLLFLGFMAAATFDTVSGTYAIRLLQTRAHTDGRHCGRIPSEALQRDCTYDVIPGAWVHHLCHDVALEEEFLSLRNWTYFQDPNVTQAVSLDSIRTNGGPSLLYITPGQDYHDLHCAYTWTKLHRAILGSGMIDGHVGSLQHTLHCGHNAMGQQEDGAQADVAVFERISTSCRDLDDYRRRYSYQVALFGP</sequence>
<dbReference type="PANTHER" id="PTHR35896">
    <property type="entry name" value="IG-LIKE DOMAIN-CONTAINING PROTEIN"/>
    <property type="match status" value="1"/>
</dbReference>
<dbReference type="RefSeq" id="XP_044651033.1">
    <property type="nucleotide sequence ID" value="XM_044795098.1"/>
</dbReference>